<sequence>MYAIACRLKPFPLRFITEVWVIFFLFQMSFWHLKYSRYKRVCIGGMIKFSYSTG</sequence>
<organism evidence="2">
    <name type="scientific">Anguilla anguilla</name>
    <name type="common">European freshwater eel</name>
    <name type="synonym">Muraena anguilla</name>
    <dbReference type="NCBI Taxonomy" id="7936"/>
    <lineage>
        <taxon>Eukaryota</taxon>
        <taxon>Metazoa</taxon>
        <taxon>Chordata</taxon>
        <taxon>Craniata</taxon>
        <taxon>Vertebrata</taxon>
        <taxon>Euteleostomi</taxon>
        <taxon>Actinopterygii</taxon>
        <taxon>Neopterygii</taxon>
        <taxon>Teleostei</taxon>
        <taxon>Anguilliformes</taxon>
        <taxon>Anguillidae</taxon>
        <taxon>Anguilla</taxon>
    </lineage>
</organism>
<keyword evidence="1" id="KW-0812">Transmembrane</keyword>
<dbReference type="EMBL" id="GBXM01023989">
    <property type="protein sequence ID" value="JAH84588.1"/>
    <property type="molecule type" value="Transcribed_RNA"/>
</dbReference>
<evidence type="ECO:0000256" key="1">
    <source>
        <dbReference type="SAM" id="Phobius"/>
    </source>
</evidence>
<evidence type="ECO:0000313" key="2">
    <source>
        <dbReference type="EMBL" id="JAH84588.1"/>
    </source>
</evidence>
<feature type="transmembrane region" description="Helical" evidence="1">
    <location>
        <begin position="12"/>
        <end position="31"/>
    </location>
</feature>
<reference evidence="2" key="2">
    <citation type="journal article" date="2015" name="Fish Shellfish Immunol.">
        <title>Early steps in the European eel (Anguilla anguilla)-Vibrio vulnificus interaction in the gills: Role of the RtxA13 toxin.</title>
        <authorList>
            <person name="Callol A."/>
            <person name="Pajuelo D."/>
            <person name="Ebbesson L."/>
            <person name="Teles M."/>
            <person name="MacKenzie S."/>
            <person name="Amaro C."/>
        </authorList>
    </citation>
    <scope>NUCLEOTIDE SEQUENCE</scope>
</reference>
<dbReference type="AlphaFoldDB" id="A0A0E9W526"/>
<reference evidence="2" key="1">
    <citation type="submission" date="2014-11" db="EMBL/GenBank/DDBJ databases">
        <authorList>
            <person name="Amaro Gonzalez C."/>
        </authorList>
    </citation>
    <scope>NUCLEOTIDE SEQUENCE</scope>
</reference>
<keyword evidence="1" id="KW-1133">Transmembrane helix</keyword>
<accession>A0A0E9W526</accession>
<protein>
    <submittedName>
        <fullName evidence="2">Uncharacterized protein</fullName>
    </submittedName>
</protein>
<name>A0A0E9W526_ANGAN</name>
<proteinExistence type="predicted"/>
<keyword evidence="1" id="KW-0472">Membrane</keyword>